<dbReference type="STRING" id="558155.SAMN04487911_108114"/>
<organism evidence="3 4">
    <name type="scientific">Arenibacter nanhaiticus</name>
    <dbReference type="NCBI Taxonomy" id="558155"/>
    <lineage>
        <taxon>Bacteria</taxon>
        <taxon>Pseudomonadati</taxon>
        <taxon>Bacteroidota</taxon>
        <taxon>Flavobacteriia</taxon>
        <taxon>Flavobacteriales</taxon>
        <taxon>Flavobacteriaceae</taxon>
        <taxon>Arenibacter</taxon>
    </lineage>
</organism>
<dbReference type="RefSeq" id="WP_072764082.1">
    <property type="nucleotide sequence ID" value="NZ_FQYX01000008.1"/>
</dbReference>
<keyword evidence="2" id="KW-0732">Signal</keyword>
<feature type="compositionally biased region" description="Basic and acidic residues" evidence="1">
    <location>
        <begin position="142"/>
        <end position="155"/>
    </location>
</feature>
<sequence>MKNAIIVFAMLIGFTAMAQKEGLQKNARETRQQMTPEQIATLQTKKMTLALDLSPAQEKQLMTLNLKAAKERSKKMQERKASKAKGEEAKLSAEQGYDLRTEMLDRKIAHQRNLKTILSPEQFSTWQKMARKGHSKRRKARGHSEGHKERGDHHRNGNHRK</sequence>
<feature type="compositionally biased region" description="Polar residues" evidence="1">
    <location>
        <begin position="114"/>
        <end position="127"/>
    </location>
</feature>
<dbReference type="Gene3D" id="1.20.120.1490">
    <property type="match status" value="1"/>
</dbReference>
<evidence type="ECO:0008006" key="5">
    <source>
        <dbReference type="Google" id="ProtNLM"/>
    </source>
</evidence>
<feature type="region of interest" description="Disordered" evidence="1">
    <location>
        <begin position="111"/>
        <end position="161"/>
    </location>
</feature>
<keyword evidence="4" id="KW-1185">Reference proteome</keyword>
<evidence type="ECO:0000313" key="3">
    <source>
        <dbReference type="EMBL" id="SHI96491.1"/>
    </source>
</evidence>
<gene>
    <name evidence="3" type="ORF">SAMN04487911_108114</name>
</gene>
<dbReference type="AlphaFoldDB" id="A0A1M6FFJ2"/>
<dbReference type="EMBL" id="FQYX01000008">
    <property type="protein sequence ID" value="SHI96491.1"/>
    <property type="molecule type" value="Genomic_DNA"/>
</dbReference>
<evidence type="ECO:0000256" key="1">
    <source>
        <dbReference type="SAM" id="MobiDB-lite"/>
    </source>
</evidence>
<protein>
    <recommendedName>
        <fullName evidence="5">LTXXQ motif family protein</fullName>
    </recommendedName>
</protein>
<evidence type="ECO:0000256" key="2">
    <source>
        <dbReference type="SAM" id="SignalP"/>
    </source>
</evidence>
<reference evidence="4" key="1">
    <citation type="submission" date="2016-11" db="EMBL/GenBank/DDBJ databases">
        <authorList>
            <person name="Varghese N."/>
            <person name="Submissions S."/>
        </authorList>
    </citation>
    <scope>NUCLEOTIDE SEQUENCE [LARGE SCALE GENOMIC DNA]</scope>
    <source>
        <strain evidence="4">CGMCC 1.8863</strain>
    </source>
</reference>
<accession>A0A1M6FFJ2</accession>
<feature type="region of interest" description="Disordered" evidence="1">
    <location>
        <begin position="70"/>
        <end position="91"/>
    </location>
</feature>
<feature type="compositionally biased region" description="Basic residues" evidence="1">
    <location>
        <begin position="129"/>
        <end position="141"/>
    </location>
</feature>
<feature type="signal peptide" evidence="2">
    <location>
        <begin position="1"/>
        <end position="18"/>
    </location>
</feature>
<dbReference type="OrthoDB" id="956918at2"/>
<dbReference type="Proteomes" id="UP000184231">
    <property type="component" value="Unassembled WGS sequence"/>
</dbReference>
<proteinExistence type="predicted"/>
<name>A0A1M6FFJ2_9FLAO</name>
<evidence type="ECO:0000313" key="4">
    <source>
        <dbReference type="Proteomes" id="UP000184231"/>
    </source>
</evidence>
<feature type="chain" id="PRO_5013200718" description="LTXXQ motif family protein" evidence="2">
    <location>
        <begin position="19"/>
        <end position="161"/>
    </location>
</feature>